<feature type="signal peptide" evidence="1">
    <location>
        <begin position="1"/>
        <end position="17"/>
    </location>
</feature>
<evidence type="ECO:0000259" key="2">
    <source>
        <dbReference type="Pfam" id="PF06742"/>
    </source>
</evidence>
<dbReference type="Gene3D" id="2.60.120.600">
    <property type="entry name" value="Domain of unknown function DUF1214, C-terminal domain"/>
    <property type="match status" value="1"/>
</dbReference>
<evidence type="ECO:0000256" key="1">
    <source>
        <dbReference type="SAM" id="SignalP"/>
    </source>
</evidence>
<dbReference type="InterPro" id="IPR037049">
    <property type="entry name" value="DUF1214_C_sf"/>
</dbReference>
<dbReference type="STRING" id="1249627.D779_4056"/>
<dbReference type="eggNOG" id="COG5361">
    <property type="taxonomic scope" value="Bacteria"/>
</dbReference>
<dbReference type="SUPFAM" id="SSF160935">
    <property type="entry name" value="VPA0735-like"/>
    <property type="match status" value="1"/>
</dbReference>
<dbReference type="PANTHER" id="PTHR36509:SF2">
    <property type="entry name" value="BLL3101 PROTEIN"/>
    <property type="match status" value="1"/>
</dbReference>
<proteinExistence type="predicted"/>
<gene>
    <name evidence="4" type="ORF">D779_4056</name>
</gene>
<feature type="domain" description="DUF1214" evidence="2">
    <location>
        <begin position="231"/>
        <end position="316"/>
    </location>
</feature>
<dbReference type="EMBL" id="AONC01000085">
    <property type="protein sequence ID" value="EXJ12638.1"/>
    <property type="molecule type" value="Genomic_DNA"/>
</dbReference>
<dbReference type="Proteomes" id="UP000019460">
    <property type="component" value="Unassembled WGS sequence"/>
</dbReference>
<feature type="domain" description="DUF1254" evidence="3">
    <location>
        <begin position="46"/>
        <end position="156"/>
    </location>
</feature>
<keyword evidence="1" id="KW-0732">Signal</keyword>
<dbReference type="PATRIC" id="fig|1249627.3.peg.4119"/>
<name>W9UZH0_9GAMM</name>
<protein>
    <recommendedName>
        <fullName evidence="6">DUF1214 domain-containing protein</fullName>
    </recommendedName>
</protein>
<feature type="chain" id="PRO_5004932627" description="DUF1214 domain-containing protein" evidence="1">
    <location>
        <begin position="18"/>
        <end position="338"/>
    </location>
</feature>
<sequence>MRFLLMLAFCAPALALAEEVTLDNLVRAESDHMFRLNMTAQKMGVGQLAHIRHPVSADAPQPVIRANQDTLYSAVVLDLSKPATITLPETGGRFQSMLVISQDHYNFVESKPGTYELTEELVGTRFAMLLFRTFVDVSDPNDVEAAHAAQDGIEVTGGGDGHFEAPDWDLERLAAARKALNDLAAEIGFDAARAFGRKDEVDPIDHMVGAMAGWAGQPATTASAFIDSVEGNDGKTPYAVTVKDVPVDAFWSITVYNADGYLEPNPLGVNSYNNYSAKPNADGSFTIHFGACDDGRANCIPITPGWNYAVRLYEPRPEILDGTWTFPAIEPVAAESDG</sequence>
<dbReference type="RefSeq" id="WP_043757965.1">
    <property type="nucleotide sequence ID" value="NZ_AONC01000085.1"/>
</dbReference>
<keyword evidence="5" id="KW-1185">Reference proteome</keyword>
<dbReference type="Pfam" id="PF06742">
    <property type="entry name" value="DUF1214"/>
    <property type="match status" value="1"/>
</dbReference>
<dbReference type="Gene3D" id="2.60.40.1610">
    <property type="entry name" value="Domain of unknown function DUF1254"/>
    <property type="match status" value="1"/>
</dbReference>
<evidence type="ECO:0000313" key="5">
    <source>
        <dbReference type="Proteomes" id="UP000019460"/>
    </source>
</evidence>
<dbReference type="InterPro" id="IPR037050">
    <property type="entry name" value="DUF1254_sf"/>
</dbReference>
<dbReference type="InterPro" id="IPR010621">
    <property type="entry name" value="DUF1214"/>
</dbReference>
<dbReference type="AlphaFoldDB" id="W9UZH0"/>
<evidence type="ECO:0000313" key="4">
    <source>
        <dbReference type="EMBL" id="EXJ12638.1"/>
    </source>
</evidence>
<dbReference type="PANTHER" id="PTHR36509">
    <property type="entry name" value="BLL3101 PROTEIN"/>
    <property type="match status" value="1"/>
</dbReference>
<reference evidence="4 5" key="1">
    <citation type="submission" date="2012-11" db="EMBL/GenBank/DDBJ databases">
        <title>Genome assembly of Thiorhodococcus sp. AK35.</title>
        <authorList>
            <person name="Nupur N."/>
            <person name="Khatri I."/>
            <person name="Subramanian S."/>
            <person name="Pinnaka A."/>
        </authorList>
    </citation>
    <scope>NUCLEOTIDE SEQUENCE [LARGE SCALE GENOMIC DNA]</scope>
    <source>
        <strain evidence="4 5">AK35</strain>
    </source>
</reference>
<accession>W9UZH0</accession>
<dbReference type="Pfam" id="PF06863">
    <property type="entry name" value="DUF1254"/>
    <property type="match status" value="1"/>
</dbReference>
<comment type="caution">
    <text evidence="4">The sequence shown here is derived from an EMBL/GenBank/DDBJ whole genome shotgun (WGS) entry which is preliminary data.</text>
</comment>
<evidence type="ECO:0008006" key="6">
    <source>
        <dbReference type="Google" id="ProtNLM"/>
    </source>
</evidence>
<dbReference type="InterPro" id="IPR010679">
    <property type="entry name" value="DUF1254"/>
</dbReference>
<organism evidence="4 5">
    <name type="scientific">Imhoffiella purpurea</name>
    <dbReference type="NCBI Taxonomy" id="1249627"/>
    <lineage>
        <taxon>Bacteria</taxon>
        <taxon>Pseudomonadati</taxon>
        <taxon>Pseudomonadota</taxon>
        <taxon>Gammaproteobacteria</taxon>
        <taxon>Chromatiales</taxon>
        <taxon>Chromatiaceae</taxon>
        <taxon>Imhoffiella</taxon>
    </lineage>
</organism>
<evidence type="ECO:0000259" key="3">
    <source>
        <dbReference type="Pfam" id="PF06863"/>
    </source>
</evidence>